<sequence>MNKKTFIICAVFALISSCKNFTTSKDLKQNPEGKIKGFLVNNNILDPTKDKIASSGSKVNEVAKKLQEEELMQGDDPNNGVINPPSVLSESGQDNAPVSTGKAEEQGGGQQEQKAKEAESKGEEEKVEGKKEKQDSEKGKVEEKKEKQENAEGNTKGKEVIEQQKKQQEETAKKAKAQKEKREREQKIQQKQEEQQRRAKEEEEQQRRAKEEEEQQRRAKEEEEQQRRAKEEEERQRRAKEEEERQRRAKEEEEKRQVDAQIKRLTSKIDEINGDIDVIKDRVSVGAEEVRDKITGPVYDYFVDGENSIRKTWGGGDLEEDDEDSDLGKLLKELSDTRDGLRTKLNEGNKPHTGDKEPKLKTSVNVSDIKGDLEKLKSYLEKVKGYLENKDNFEDIKGYIEDSNLY</sequence>
<gene>
    <name evidence="2" type="ORF">Bbu297_N36</name>
</gene>
<dbReference type="EMBL" id="CP002262">
    <property type="protein sequence ID" value="ADQ44677.1"/>
    <property type="molecule type" value="Genomic_DNA"/>
</dbReference>
<dbReference type="PROSITE" id="PS51257">
    <property type="entry name" value="PROKAR_LIPOPROTEIN"/>
    <property type="match status" value="1"/>
</dbReference>
<name>A0A9N7B9Q0_BORBG</name>
<feature type="region of interest" description="Disordered" evidence="1">
    <location>
        <begin position="338"/>
        <end position="361"/>
    </location>
</feature>
<accession>A0A9N7B9Q0</accession>
<protein>
    <submittedName>
        <fullName evidence="2">Erp48 protein</fullName>
    </submittedName>
</protein>
<dbReference type="Pfam" id="PF06780">
    <property type="entry name" value="Erp_C"/>
    <property type="match status" value="1"/>
</dbReference>
<feature type="compositionally biased region" description="Basic and acidic residues" evidence="1">
    <location>
        <begin position="113"/>
        <end position="259"/>
    </location>
</feature>
<evidence type="ECO:0000313" key="2">
    <source>
        <dbReference type="EMBL" id="ADQ44677.1"/>
    </source>
</evidence>
<organism evidence="2">
    <name type="scientific">Borreliella burgdorferi 297</name>
    <dbReference type="NCBI Taxonomy" id="521009"/>
    <lineage>
        <taxon>Bacteria</taxon>
        <taxon>Pseudomonadati</taxon>
        <taxon>Spirochaetota</taxon>
        <taxon>Spirochaetia</taxon>
        <taxon>Spirochaetales</taxon>
        <taxon>Borreliaceae</taxon>
        <taxon>Borreliella</taxon>
    </lineage>
</organism>
<feature type="region of interest" description="Disordered" evidence="1">
    <location>
        <begin position="70"/>
        <end position="259"/>
    </location>
</feature>
<geneLocation type="plasmid" evidence="2">
    <name>297_cp32-9</name>
</geneLocation>
<proteinExistence type="predicted"/>
<evidence type="ECO:0000256" key="1">
    <source>
        <dbReference type="SAM" id="MobiDB-lite"/>
    </source>
</evidence>
<dbReference type="InterPro" id="IPR009618">
    <property type="entry name" value="Erp"/>
</dbReference>
<dbReference type="RefSeq" id="WP_011117294.1">
    <property type="nucleotide sequence ID" value="NC_018982.1"/>
</dbReference>
<dbReference type="AlphaFoldDB" id="A0A9N7B9Q0"/>
<keyword evidence="2" id="KW-0614">Plasmid</keyword>
<feature type="compositionally biased region" description="Polar residues" evidence="1">
    <location>
        <begin position="86"/>
        <end position="98"/>
    </location>
</feature>
<feature type="compositionally biased region" description="Basic and acidic residues" evidence="1">
    <location>
        <begin position="338"/>
        <end position="360"/>
    </location>
</feature>
<reference evidence="2" key="1">
    <citation type="journal article" date="2011" name="J. Bacteriol.">
        <title>Whole-genome sequences of thirteen isolates of Borrelia burgdorferi.</title>
        <authorList>
            <person name="Schutzer S.E."/>
            <person name="Fraser-Liggett C.M."/>
            <person name="Casjens S.R."/>
            <person name="Qiu W.G."/>
            <person name="Dunn J.J."/>
            <person name="Mongodin E.F."/>
            <person name="Luft B.J."/>
        </authorList>
    </citation>
    <scope>NUCLEOTIDE SEQUENCE [LARGE SCALE GENOMIC DNA]</scope>
    <source>
        <strain evidence="2">297</strain>
    </source>
</reference>